<sequence length="217" mass="23886">MTTYHRKPCQECRVHKKGCSKEAGGCFSCKTKGTECVYPEPKKSKLNKTRRPRTKRSATPIITQPLNLDVASTCSSPALLESQTPTDSLQTPTDPVLDQDFLLSLFSAQNLLHSVPPIPTQFQPVGDICLLDQLFDADVASILAIGQPNQVCQGLSPLHPLLPAPQEHTSDNSFLQWLDTPIEMSSRLQPFPSSGDDKANTPWVDSTASLLFDEFLH</sequence>
<gene>
    <name evidence="2" type="ORF">BCR33DRAFT_772340</name>
</gene>
<dbReference type="Proteomes" id="UP000193642">
    <property type="component" value="Unassembled WGS sequence"/>
</dbReference>
<dbReference type="CDD" id="cd00067">
    <property type="entry name" value="GAL4"/>
    <property type="match status" value="1"/>
</dbReference>
<reference evidence="2 3" key="1">
    <citation type="submission" date="2016-07" db="EMBL/GenBank/DDBJ databases">
        <title>Pervasive Adenine N6-methylation of Active Genes in Fungi.</title>
        <authorList>
            <consortium name="DOE Joint Genome Institute"/>
            <person name="Mondo S.J."/>
            <person name="Dannebaum R.O."/>
            <person name="Kuo R.C."/>
            <person name="Labutti K."/>
            <person name="Haridas S."/>
            <person name="Kuo A."/>
            <person name="Salamov A."/>
            <person name="Ahrendt S.R."/>
            <person name="Lipzen A."/>
            <person name="Sullivan W."/>
            <person name="Andreopoulos W.B."/>
            <person name="Clum A."/>
            <person name="Lindquist E."/>
            <person name="Daum C."/>
            <person name="Ramamoorthy G.K."/>
            <person name="Gryganskyi A."/>
            <person name="Culley D."/>
            <person name="Magnuson J.K."/>
            <person name="James T.Y."/>
            <person name="O'Malley M.A."/>
            <person name="Stajich J.E."/>
            <person name="Spatafora J.W."/>
            <person name="Visel A."/>
            <person name="Grigoriev I.V."/>
        </authorList>
    </citation>
    <scope>NUCLEOTIDE SEQUENCE [LARGE SCALE GENOMIC DNA]</scope>
    <source>
        <strain evidence="2 3">JEL800</strain>
    </source>
</reference>
<proteinExistence type="predicted"/>
<dbReference type="AlphaFoldDB" id="A0A1Y2B722"/>
<evidence type="ECO:0000313" key="3">
    <source>
        <dbReference type="Proteomes" id="UP000193642"/>
    </source>
</evidence>
<dbReference type="SMART" id="SM00066">
    <property type="entry name" value="GAL4"/>
    <property type="match status" value="1"/>
</dbReference>
<dbReference type="GO" id="GO:0000981">
    <property type="term" value="F:DNA-binding transcription factor activity, RNA polymerase II-specific"/>
    <property type="evidence" value="ECO:0007669"/>
    <property type="project" value="InterPro"/>
</dbReference>
<name>A0A1Y2B722_9FUNG</name>
<evidence type="ECO:0000259" key="1">
    <source>
        <dbReference type="PROSITE" id="PS00463"/>
    </source>
</evidence>
<dbReference type="Pfam" id="PF00172">
    <property type="entry name" value="Zn_clus"/>
    <property type="match status" value="1"/>
</dbReference>
<dbReference type="EMBL" id="MCGO01000085">
    <property type="protein sequence ID" value="ORY29905.1"/>
    <property type="molecule type" value="Genomic_DNA"/>
</dbReference>
<accession>A0A1Y2B722</accession>
<evidence type="ECO:0000313" key="2">
    <source>
        <dbReference type="EMBL" id="ORY29905.1"/>
    </source>
</evidence>
<dbReference type="Gene3D" id="4.10.240.10">
    <property type="entry name" value="Zn(2)-C6 fungal-type DNA-binding domain"/>
    <property type="match status" value="1"/>
</dbReference>
<dbReference type="PROSITE" id="PS00463">
    <property type="entry name" value="ZN2_CY6_FUNGAL_1"/>
    <property type="match status" value="1"/>
</dbReference>
<protein>
    <recommendedName>
        <fullName evidence="1">Zn(2)-C6 fungal-type domain-containing protein</fullName>
    </recommendedName>
</protein>
<dbReference type="SUPFAM" id="SSF57701">
    <property type="entry name" value="Zn2/Cys6 DNA-binding domain"/>
    <property type="match status" value="1"/>
</dbReference>
<comment type="caution">
    <text evidence="2">The sequence shown here is derived from an EMBL/GenBank/DDBJ whole genome shotgun (WGS) entry which is preliminary data.</text>
</comment>
<keyword evidence="3" id="KW-1185">Reference proteome</keyword>
<organism evidence="2 3">
    <name type="scientific">Rhizoclosmatium globosum</name>
    <dbReference type="NCBI Taxonomy" id="329046"/>
    <lineage>
        <taxon>Eukaryota</taxon>
        <taxon>Fungi</taxon>
        <taxon>Fungi incertae sedis</taxon>
        <taxon>Chytridiomycota</taxon>
        <taxon>Chytridiomycota incertae sedis</taxon>
        <taxon>Chytridiomycetes</taxon>
        <taxon>Chytridiales</taxon>
        <taxon>Chytriomycetaceae</taxon>
        <taxon>Rhizoclosmatium</taxon>
    </lineage>
</organism>
<dbReference type="OrthoDB" id="10271454at2759"/>
<dbReference type="GO" id="GO:0008270">
    <property type="term" value="F:zinc ion binding"/>
    <property type="evidence" value="ECO:0007669"/>
    <property type="project" value="InterPro"/>
</dbReference>
<feature type="domain" description="Zn(2)-C6 fungal-type" evidence="1">
    <location>
        <begin position="8"/>
        <end position="36"/>
    </location>
</feature>
<dbReference type="InterPro" id="IPR036864">
    <property type="entry name" value="Zn2-C6_fun-type_DNA-bd_sf"/>
</dbReference>
<dbReference type="InterPro" id="IPR001138">
    <property type="entry name" value="Zn2Cys6_DnaBD"/>
</dbReference>